<keyword evidence="2" id="KW-0723">Serine/threonine-protein kinase</keyword>
<keyword evidence="6 12" id="KW-0547">Nucleotide-binding</keyword>
<evidence type="ECO:0000256" key="9">
    <source>
        <dbReference type="ARBA" id="ARBA00022989"/>
    </source>
</evidence>
<dbReference type="Proteomes" id="UP000011116">
    <property type="component" value="Chromosome 3H"/>
</dbReference>
<dbReference type="OrthoDB" id="4062651at2759"/>
<dbReference type="FunFam" id="1.10.510.10:FF:000252">
    <property type="entry name" value="Receptor-like protein kinase FERONIA"/>
    <property type="match status" value="1"/>
</dbReference>
<dbReference type="FunFam" id="2.60.120.430:FF:000001">
    <property type="entry name" value="Receptor-like protein kinase FERONIA"/>
    <property type="match status" value="1"/>
</dbReference>
<evidence type="ECO:0000256" key="2">
    <source>
        <dbReference type="ARBA" id="ARBA00022527"/>
    </source>
</evidence>
<dbReference type="PROSITE" id="PS00107">
    <property type="entry name" value="PROTEIN_KINASE_ATP"/>
    <property type="match status" value="1"/>
</dbReference>
<evidence type="ECO:0000256" key="1">
    <source>
        <dbReference type="ARBA" id="ARBA00004479"/>
    </source>
</evidence>
<dbReference type="GO" id="GO:0004674">
    <property type="term" value="F:protein serine/threonine kinase activity"/>
    <property type="evidence" value="ECO:0007669"/>
    <property type="project" value="UniProtKB-KW"/>
</dbReference>
<dbReference type="SMART" id="SM00220">
    <property type="entry name" value="S_TKc"/>
    <property type="match status" value="1"/>
</dbReference>
<dbReference type="InterPro" id="IPR017441">
    <property type="entry name" value="Protein_kinase_ATP_BS"/>
</dbReference>
<reference evidence="17" key="1">
    <citation type="journal article" date="2011" name="Plant Physiol.">
        <title>Comprehensive sequence analysis of 24,783 barley full-length cDNAs derived from 12 clone libraries.</title>
        <authorList>
            <person name="Matsumoto T."/>
            <person name="Tanaka T."/>
            <person name="Sakai H."/>
            <person name="Amano N."/>
            <person name="Kanamori H."/>
            <person name="Kurita K."/>
            <person name="Kikuta A."/>
            <person name="Kamiya K."/>
            <person name="Yamamoto M."/>
            <person name="Ikawa H."/>
            <person name="Fujii N."/>
            <person name="Hori K."/>
            <person name="Itoh T."/>
            <person name="Sato K."/>
        </authorList>
    </citation>
    <scope>NUCLEOTIDE SEQUENCE</scope>
    <source>
        <tissue evidence="17">Shoot and root</tissue>
    </source>
</reference>
<dbReference type="GeneID" id="123443061"/>
<evidence type="ECO:0000256" key="10">
    <source>
        <dbReference type="ARBA" id="ARBA00023136"/>
    </source>
</evidence>
<keyword evidence="19" id="KW-1185">Reference proteome</keyword>
<reference evidence="18" key="3">
    <citation type="submission" date="2020-10" db="EMBL/GenBank/DDBJ databases">
        <authorList>
            <person name="Scholz U."/>
            <person name="Mascher M."/>
            <person name="Fiebig A."/>
        </authorList>
    </citation>
    <scope>NUCLEOTIDE SEQUENCE [LARGE SCALE GENOMIC DNA]</scope>
    <source>
        <strain evidence="18">cv. Morex</strain>
    </source>
</reference>
<dbReference type="PANTHER" id="PTHR47989">
    <property type="entry name" value="OS01G0750732 PROTEIN"/>
    <property type="match status" value="1"/>
</dbReference>
<dbReference type="SUPFAM" id="SSF56112">
    <property type="entry name" value="Protein kinase-like (PK-like)"/>
    <property type="match status" value="1"/>
</dbReference>
<dbReference type="EnsemblPlants" id="HORVU.MOREX.r3.3HG0242170.1">
    <property type="protein sequence ID" value="HORVU.MOREX.r3.3HG0242170.1.CDS1"/>
    <property type="gene ID" value="HORVU.MOREX.r3.3HG0242170"/>
</dbReference>
<dbReference type="Pfam" id="PF07714">
    <property type="entry name" value="PK_Tyr_Ser-Thr"/>
    <property type="match status" value="1"/>
</dbReference>
<feature type="chain" id="PRO_5015090696" evidence="15">
    <location>
        <begin position="30"/>
        <end position="904"/>
    </location>
</feature>
<keyword evidence="4 14" id="KW-0812">Transmembrane</keyword>
<dbReference type="InterPro" id="IPR024788">
    <property type="entry name" value="Malectin-like_Carb-bd_dom"/>
</dbReference>
<reference evidence="18" key="4">
    <citation type="submission" date="2022-01" db="UniProtKB">
        <authorList>
            <consortium name="EnsemblPlants"/>
        </authorList>
    </citation>
    <scope>IDENTIFICATION</scope>
    <source>
        <strain evidence="18">subsp. vulgare</strain>
    </source>
</reference>
<reference evidence="19" key="2">
    <citation type="journal article" date="2012" name="Nature">
        <title>A physical, genetic and functional sequence assembly of the barley genome.</title>
        <authorList>
            <consortium name="The International Barley Genome Sequencing Consortium"/>
            <person name="Mayer K.F."/>
            <person name="Waugh R."/>
            <person name="Brown J.W."/>
            <person name="Schulman A."/>
            <person name="Langridge P."/>
            <person name="Platzer M."/>
            <person name="Fincher G.B."/>
            <person name="Muehlbauer G.J."/>
            <person name="Sato K."/>
            <person name="Close T.J."/>
            <person name="Wise R.P."/>
            <person name="Stein N."/>
        </authorList>
    </citation>
    <scope>NUCLEOTIDE SEQUENCE [LARGE SCALE GENOMIC DNA]</scope>
    <source>
        <strain evidence="19">cv. Morex</strain>
    </source>
</reference>
<dbReference type="Pfam" id="PF12819">
    <property type="entry name" value="Malectin_like"/>
    <property type="match status" value="1"/>
</dbReference>
<dbReference type="PROSITE" id="PS50011">
    <property type="entry name" value="PROTEIN_KINASE_DOM"/>
    <property type="match status" value="1"/>
</dbReference>
<evidence type="ECO:0000313" key="18">
    <source>
        <dbReference type="EnsemblPlants" id="HORVU.MOREX.r3.3HG0242170.1.CDS1"/>
    </source>
</evidence>
<dbReference type="FunFam" id="2.60.120.430:FF:000005">
    <property type="entry name" value="Putative receptor-like protein kinase"/>
    <property type="match status" value="1"/>
</dbReference>
<evidence type="ECO:0000256" key="13">
    <source>
        <dbReference type="SAM" id="MobiDB-lite"/>
    </source>
</evidence>
<dbReference type="RefSeq" id="XP_044975236.1">
    <property type="nucleotide sequence ID" value="XM_045119301.1"/>
</dbReference>
<feature type="compositionally biased region" description="Basic and acidic residues" evidence="13">
    <location>
        <begin position="461"/>
        <end position="472"/>
    </location>
</feature>
<evidence type="ECO:0000256" key="11">
    <source>
        <dbReference type="ARBA" id="ARBA00023180"/>
    </source>
</evidence>
<evidence type="ECO:0000256" key="8">
    <source>
        <dbReference type="ARBA" id="ARBA00022840"/>
    </source>
</evidence>
<keyword evidence="9 14" id="KW-1133">Transmembrane helix</keyword>
<feature type="domain" description="Protein kinase" evidence="16">
    <location>
        <begin position="543"/>
        <end position="816"/>
    </location>
</feature>
<dbReference type="eggNOG" id="KOG1187">
    <property type="taxonomic scope" value="Eukaryota"/>
</dbReference>
<keyword evidence="5 15" id="KW-0732">Signal</keyword>
<feature type="signal peptide" evidence="15">
    <location>
        <begin position="1"/>
        <end position="29"/>
    </location>
</feature>
<feature type="binding site" evidence="12">
    <location>
        <position position="571"/>
    </location>
    <ligand>
        <name>ATP</name>
        <dbReference type="ChEBI" id="CHEBI:30616"/>
    </ligand>
</feature>
<dbReference type="Gene3D" id="1.10.510.10">
    <property type="entry name" value="Transferase(Phosphotransferase) domain 1"/>
    <property type="match status" value="1"/>
</dbReference>
<gene>
    <name evidence="18" type="primary">LOC123443061</name>
</gene>
<dbReference type="GO" id="GO:0005524">
    <property type="term" value="F:ATP binding"/>
    <property type="evidence" value="ECO:0007669"/>
    <property type="project" value="UniProtKB-UniRule"/>
</dbReference>
<comment type="subcellular location">
    <subcellularLocation>
        <location evidence="1">Membrane</location>
        <topology evidence="1">Single-pass type I membrane protein</topology>
    </subcellularLocation>
</comment>
<dbReference type="EMBL" id="AK363062">
    <property type="protein sequence ID" value="BAJ94266.1"/>
    <property type="molecule type" value="mRNA"/>
</dbReference>
<dbReference type="FunFam" id="3.30.200.20:FF:000039">
    <property type="entry name" value="receptor-like protein kinase FERONIA"/>
    <property type="match status" value="1"/>
</dbReference>
<keyword evidence="11" id="KW-0325">Glycoprotein</keyword>
<dbReference type="Gene3D" id="3.30.200.20">
    <property type="entry name" value="Phosphorylase Kinase, domain 1"/>
    <property type="match status" value="1"/>
</dbReference>
<evidence type="ECO:0000256" key="4">
    <source>
        <dbReference type="ARBA" id="ARBA00022692"/>
    </source>
</evidence>
<dbReference type="Gramene" id="HORVU.MOREX.r3.3HG0242170.1">
    <property type="protein sequence ID" value="HORVU.MOREX.r3.3HG0242170.1.CDS1"/>
    <property type="gene ID" value="HORVU.MOREX.r3.3HG0242170"/>
</dbReference>
<evidence type="ECO:0000256" key="6">
    <source>
        <dbReference type="ARBA" id="ARBA00022741"/>
    </source>
</evidence>
<name>F2DE03_HORVV</name>
<feature type="region of interest" description="Disordered" evidence="13">
    <location>
        <begin position="461"/>
        <end position="484"/>
    </location>
</feature>
<dbReference type="GO" id="GO:0005886">
    <property type="term" value="C:plasma membrane"/>
    <property type="evidence" value="ECO:0000318"/>
    <property type="project" value="GO_Central"/>
</dbReference>
<dbReference type="GO" id="GO:0004672">
    <property type="term" value="F:protein kinase activity"/>
    <property type="evidence" value="ECO:0000318"/>
    <property type="project" value="GO_Central"/>
</dbReference>
<dbReference type="HOGENOM" id="CLU_000288_42_2_1"/>
<keyword evidence="3" id="KW-0808">Transferase</keyword>
<keyword evidence="8 12" id="KW-0067">ATP-binding</keyword>
<proteinExistence type="evidence at transcript level"/>
<dbReference type="PANTHER" id="PTHR47989:SF62">
    <property type="entry name" value="OS05G0423500 PROTEIN"/>
    <property type="match status" value="1"/>
</dbReference>
<dbReference type="SMR" id="F2DE03"/>
<sequence length="904" mass="97800">MAAAARHRPARARGALWIVSVLLVCVAAAYTPEDNYLVSCGSSLDTPVGRRLFLADDGGSGAVTLTSPRSAAVKASPDLVSGFRDAALYQNARVFSAPSSYSFAIKRRGRHFLRLHFFPFVYRSYDLAAAARAFKVSTQDAVLLEDGIPAPEPGNASSSPQPARVEFLLDVERDTLVVSFVPLIDGGIAFVNAVEVVSVPDNLVTDAAATTADSSSGRPELNPAALPLQTAYRVNVGGPVVAPDDDALWREWTTDQPLSDPRVDAVTREVRYNRTLNRLPGQATVTDAPDIVYATARELVITNISMDGQKQMAWQFDVDTRSSYFIRFHFCDIVGNASHQLRMNAYVDDATVKQDLDLAAIGNGALAFPYYTDFVLSASAASGKLAVHVGPRENKIVSPAAILNGIEIMKMHLSAGSVVVVEPAAKAAKSRLAVLLGSVCGAFAFVTIAVALAIVLRKKKNEKEEKEGDKEQPTPTQSQSSTPWMPLLGRFSVRSAIASGSSSFTTAGNTPGASPRAAAAAAAAVMPSYRFPLAMLQDATRNFDDSLVIGEGGFGKVYGAVLQDGTKVAVKRASPESRQGAREFRTEIELLSGLRHRHLVSLVGYCDEREEMILLYEYMEHGSLRSRLYGRSASPLSWAQRLEACAGAARGLLYLHTAVDKPVIHRDVKSSNILLDGDLTGKVADFGLSKAGPVLDETHVSTAVKGSFGYVDPEYCRTRQLTAKSDVYSLGVVLLEAVCARPVVDPRLPKPMSNLVEWGLHWQGRGELEKIVDRRIAAAARPAALRKYGETVARCLAERAADRPTMEDVVWNLQFVMRLQEGDGLDFSDVSSLNMVTELRPPRRQRNSVDCDGLDLSDVNSLKLVTEQTQPQTGSVEGDGVADDDFTDASMRGTFWQMVNVRSR</sequence>
<keyword evidence="10 14" id="KW-0472">Membrane</keyword>
<dbReference type="PaxDb" id="4513-MLOC_79028.1"/>
<evidence type="ECO:0000256" key="15">
    <source>
        <dbReference type="SAM" id="SignalP"/>
    </source>
</evidence>
<evidence type="ECO:0000256" key="5">
    <source>
        <dbReference type="ARBA" id="ARBA00022729"/>
    </source>
</evidence>
<feature type="compositionally biased region" description="Low complexity" evidence="13">
    <location>
        <begin position="473"/>
        <end position="483"/>
    </location>
</feature>
<dbReference type="CDD" id="cd14066">
    <property type="entry name" value="STKc_IRAK"/>
    <property type="match status" value="1"/>
</dbReference>
<evidence type="ECO:0000256" key="3">
    <source>
        <dbReference type="ARBA" id="ARBA00022679"/>
    </source>
</evidence>
<evidence type="ECO:0000256" key="7">
    <source>
        <dbReference type="ARBA" id="ARBA00022777"/>
    </source>
</evidence>
<dbReference type="InterPro" id="IPR001245">
    <property type="entry name" value="Ser-Thr/Tyr_kinase_cat_dom"/>
</dbReference>
<dbReference type="InterPro" id="IPR000719">
    <property type="entry name" value="Prot_kinase_dom"/>
</dbReference>
<dbReference type="ExpressionAtlas" id="F2DE03">
    <property type="expression patterns" value="baseline and differential"/>
</dbReference>
<dbReference type="EMBL" id="AK362120">
    <property type="protein sequence ID" value="BAJ93324.1"/>
    <property type="molecule type" value="mRNA"/>
</dbReference>
<evidence type="ECO:0000256" key="14">
    <source>
        <dbReference type="SAM" id="Phobius"/>
    </source>
</evidence>
<dbReference type="KEGG" id="hvg:123443061"/>
<dbReference type="Gene3D" id="2.60.120.430">
    <property type="entry name" value="Galactose-binding lectin"/>
    <property type="match status" value="2"/>
</dbReference>
<evidence type="ECO:0000313" key="17">
    <source>
        <dbReference type="EMBL" id="BAJ93324.1"/>
    </source>
</evidence>
<feature type="transmembrane region" description="Helical" evidence="14">
    <location>
        <begin position="432"/>
        <end position="456"/>
    </location>
</feature>
<evidence type="ECO:0000259" key="16">
    <source>
        <dbReference type="PROSITE" id="PS50011"/>
    </source>
</evidence>
<evidence type="ECO:0000313" key="19">
    <source>
        <dbReference type="Proteomes" id="UP000011116"/>
    </source>
</evidence>
<keyword evidence="7" id="KW-0418">Kinase</keyword>
<accession>F2DE03</accession>
<dbReference type="PROSITE" id="PS00108">
    <property type="entry name" value="PROTEIN_KINASE_ST"/>
    <property type="match status" value="1"/>
</dbReference>
<evidence type="ECO:0000256" key="12">
    <source>
        <dbReference type="PROSITE-ProRule" id="PRU10141"/>
    </source>
</evidence>
<dbReference type="InterPro" id="IPR008271">
    <property type="entry name" value="Ser/Thr_kinase_AS"/>
</dbReference>
<dbReference type="Gramene" id="HORVU.MOREX.r2.3HG0201110.1">
    <property type="protein sequence ID" value="HORVU.MOREX.r2.3HG0201110.1.CDS.1"/>
    <property type="gene ID" value="HORVU.MOREX.r2.3HG0201110"/>
</dbReference>
<dbReference type="InterPro" id="IPR011009">
    <property type="entry name" value="Kinase-like_dom_sf"/>
</dbReference>
<organism evidence="17">
    <name type="scientific">Hordeum vulgare subsp. vulgare</name>
    <name type="common">Domesticated barley</name>
    <dbReference type="NCBI Taxonomy" id="112509"/>
    <lineage>
        <taxon>Eukaryota</taxon>
        <taxon>Viridiplantae</taxon>
        <taxon>Streptophyta</taxon>
        <taxon>Embryophyta</taxon>
        <taxon>Tracheophyta</taxon>
        <taxon>Spermatophyta</taxon>
        <taxon>Magnoliopsida</taxon>
        <taxon>Liliopsida</taxon>
        <taxon>Poales</taxon>
        <taxon>Poaceae</taxon>
        <taxon>BOP clade</taxon>
        <taxon>Pooideae</taxon>
        <taxon>Triticodae</taxon>
        <taxon>Triticeae</taxon>
        <taxon>Hordeinae</taxon>
        <taxon>Hordeum</taxon>
    </lineage>
</organism>
<dbReference type="AlphaFoldDB" id="F2DE03"/>
<protein>
    <submittedName>
        <fullName evidence="17">Predicted protein</fullName>
    </submittedName>
</protein>